<dbReference type="HOGENOM" id="CLU_121829_1_1_4"/>
<proteinExistence type="predicted"/>
<keyword evidence="2" id="KW-1185">Reference proteome</keyword>
<organism evidence="1 2">
    <name type="scientific">Herminiimonas arsenicoxydans</name>
    <dbReference type="NCBI Taxonomy" id="204773"/>
    <lineage>
        <taxon>Bacteria</taxon>
        <taxon>Pseudomonadati</taxon>
        <taxon>Pseudomonadota</taxon>
        <taxon>Betaproteobacteria</taxon>
        <taxon>Burkholderiales</taxon>
        <taxon>Oxalobacteraceae</taxon>
        <taxon>Herminiimonas</taxon>
    </lineage>
</organism>
<dbReference type="KEGG" id="har:HEAR2536"/>
<dbReference type="AlphaFoldDB" id="A4G823"/>
<dbReference type="eggNOG" id="ENOG503310H">
    <property type="taxonomic scope" value="Bacteria"/>
</dbReference>
<evidence type="ECO:0008006" key="3">
    <source>
        <dbReference type="Google" id="ProtNLM"/>
    </source>
</evidence>
<accession>A4G823</accession>
<reference evidence="1 2" key="1">
    <citation type="journal article" date="2007" name="PLoS Genet.">
        <title>A tale of two oxidation states: bacterial colonization of arsenic-rich environments.</title>
        <authorList>
            <person name="Muller D."/>
            <person name="Medigue C."/>
            <person name="Koechler S."/>
            <person name="Barbe V."/>
            <person name="Barakat M."/>
            <person name="Talla E."/>
            <person name="Bonnefoy V."/>
            <person name="Krin E."/>
            <person name="Arsene-Ploetze F."/>
            <person name="Carapito C."/>
            <person name="Chandler M."/>
            <person name="Cournoyer B."/>
            <person name="Cruveiller S."/>
            <person name="Dossat C."/>
            <person name="Duval S."/>
            <person name="Heymann M."/>
            <person name="Leize E."/>
            <person name="Lieutaud A."/>
            <person name="Lievremont D."/>
            <person name="Makita Y."/>
            <person name="Mangenot S."/>
            <person name="Nitschke W."/>
            <person name="Ortet P."/>
            <person name="Perdrial N."/>
            <person name="Schoepp B."/>
            <person name="Siguier N."/>
            <person name="Simeonova D.D."/>
            <person name="Rouy Z."/>
            <person name="Segurens B."/>
            <person name="Turlin E."/>
            <person name="Vallenet D."/>
            <person name="Van Dorsselaer A."/>
            <person name="Weiss S."/>
            <person name="Weissenbach J."/>
            <person name="Lett M.C."/>
            <person name="Danchin A."/>
            <person name="Bertin P.N."/>
        </authorList>
    </citation>
    <scope>NUCLEOTIDE SEQUENCE [LARGE SCALE GENOMIC DNA]</scope>
    <source>
        <strain evidence="2">ULPAs1</strain>
    </source>
</reference>
<sequence length="122" mass="13385">MQIPVAGAAPSEVTSGQATYISGGVGSDEAAEMKSMASRYALEVVSVVKTEPREEYTADFRILIRDKTGKTVVDAVSEGPFFLANLPDGSYQVEAIQNDLRKLQRVLIKKGTHQRLVFVWPR</sequence>
<dbReference type="EMBL" id="CU207211">
    <property type="protein sequence ID" value="CAL62660.1"/>
    <property type="molecule type" value="Genomic_DNA"/>
</dbReference>
<name>A4G823_HERAR</name>
<dbReference type="OrthoDB" id="8926484at2"/>
<evidence type="ECO:0000313" key="1">
    <source>
        <dbReference type="EMBL" id="CAL62660.1"/>
    </source>
</evidence>
<dbReference type="STRING" id="204773.HEAR2536"/>
<dbReference type="Proteomes" id="UP000006697">
    <property type="component" value="Chromosome"/>
</dbReference>
<gene>
    <name evidence="1" type="ordered locus">HEAR2536</name>
</gene>
<protein>
    <recommendedName>
        <fullName evidence="3">Carboxypeptidase regulatory-like domain-containing protein</fullName>
    </recommendedName>
</protein>
<evidence type="ECO:0000313" key="2">
    <source>
        <dbReference type="Proteomes" id="UP000006697"/>
    </source>
</evidence>